<gene>
    <name evidence="1" type="ORF">SAMN05444280_107106</name>
</gene>
<name>A0A1M6ESX9_9BACT</name>
<dbReference type="AlphaFoldDB" id="A0A1M6ESX9"/>
<dbReference type="InterPro" id="IPR036583">
    <property type="entry name" value="23S_rRNA_IVS_sf"/>
</dbReference>
<dbReference type="NCBIfam" id="TIGR02436">
    <property type="entry name" value="four helix bundle protein"/>
    <property type="match status" value="1"/>
</dbReference>
<dbReference type="Gene3D" id="1.20.1440.60">
    <property type="entry name" value="23S rRNA-intervening sequence"/>
    <property type="match status" value="1"/>
</dbReference>
<protein>
    <submittedName>
        <fullName evidence="1">Four helix bundle protein</fullName>
    </submittedName>
</protein>
<dbReference type="SUPFAM" id="SSF158446">
    <property type="entry name" value="IVS-encoded protein-like"/>
    <property type="match status" value="1"/>
</dbReference>
<dbReference type="NCBIfam" id="NF008911">
    <property type="entry name" value="PRK12275.1-2"/>
    <property type="match status" value="1"/>
</dbReference>
<dbReference type="STRING" id="1168035.SAMN05444280_107106"/>
<sequence>MNKFKELKVWQKSIQLVTNIYSATINFPKKEIYGITSQIRRCAVSIPSNIAEGAGRGTKKDFSHFLDIAKDSSFELETQLIISKELGFIDHNIYVSIFSELEKIQKMITGLQKSLN</sequence>
<evidence type="ECO:0000313" key="1">
    <source>
        <dbReference type="EMBL" id="SHI88513.1"/>
    </source>
</evidence>
<organism evidence="1 2">
    <name type="scientific">Tangfeifania diversioriginum</name>
    <dbReference type="NCBI Taxonomy" id="1168035"/>
    <lineage>
        <taxon>Bacteria</taxon>
        <taxon>Pseudomonadati</taxon>
        <taxon>Bacteroidota</taxon>
        <taxon>Bacteroidia</taxon>
        <taxon>Marinilabiliales</taxon>
        <taxon>Prolixibacteraceae</taxon>
        <taxon>Tangfeifania</taxon>
    </lineage>
</organism>
<dbReference type="CDD" id="cd16377">
    <property type="entry name" value="23S_rRNA_IVP_like"/>
    <property type="match status" value="1"/>
</dbReference>
<dbReference type="PANTHER" id="PTHR38471:SF2">
    <property type="entry name" value="FOUR HELIX BUNDLE PROTEIN"/>
    <property type="match status" value="1"/>
</dbReference>
<dbReference type="PANTHER" id="PTHR38471">
    <property type="entry name" value="FOUR HELIX BUNDLE PROTEIN"/>
    <property type="match status" value="1"/>
</dbReference>
<dbReference type="Proteomes" id="UP000184050">
    <property type="component" value="Unassembled WGS sequence"/>
</dbReference>
<keyword evidence="2" id="KW-1185">Reference proteome</keyword>
<reference evidence="1 2" key="1">
    <citation type="submission" date="2016-11" db="EMBL/GenBank/DDBJ databases">
        <authorList>
            <person name="Jaros S."/>
            <person name="Januszkiewicz K."/>
            <person name="Wedrychowicz H."/>
        </authorList>
    </citation>
    <scope>NUCLEOTIDE SEQUENCE [LARGE SCALE GENOMIC DNA]</scope>
    <source>
        <strain evidence="1 2">DSM 27063</strain>
    </source>
</reference>
<dbReference type="OrthoDB" id="9811959at2"/>
<accession>A0A1M6ESX9</accession>
<dbReference type="Pfam" id="PF05635">
    <property type="entry name" value="23S_rRNA_IVP"/>
    <property type="match status" value="1"/>
</dbReference>
<dbReference type="RefSeq" id="WP_073167408.1">
    <property type="nucleotide sequence ID" value="NZ_FQZE01000007.1"/>
</dbReference>
<dbReference type="EMBL" id="FQZE01000007">
    <property type="protein sequence ID" value="SHI88513.1"/>
    <property type="molecule type" value="Genomic_DNA"/>
</dbReference>
<proteinExistence type="predicted"/>
<evidence type="ECO:0000313" key="2">
    <source>
        <dbReference type="Proteomes" id="UP000184050"/>
    </source>
</evidence>
<dbReference type="InterPro" id="IPR012657">
    <property type="entry name" value="23S_rRNA-intervening_sequence"/>
</dbReference>